<feature type="compositionally biased region" description="Low complexity" evidence="1">
    <location>
        <begin position="447"/>
        <end position="472"/>
    </location>
</feature>
<dbReference type="STRING" id="215250.A0A316YYZ1"/>
<dbReference type="Proteomes" id="UP000245768">
    <property type="component" value="Unassembled WGS sequence"/>
</dbReference>
<feature type="compositionally biased region" description="Acidic residues" evidence="1">
    <location>
        <begin position="377"/>
        <end position="417"/>
    </location>
</feature>
<keyword evidence="4" id="KW-1185">Reference proteome</keyword>
<sequence length="811" mass="87629">MAQVAALAPGASPTKPGQARRSTTVANWHHDDAIGLVTASDGQQELVGHSSVALLVGRCKAGEETSQTQDDLPSMTGLGSLPHQRVSLPNTARHVSRNHAVFFFLPFAPTRTDDGKSGSWVVKIIGQNGLIIDGKRRRGGQVIRIKSGETEVDFFGTKCRFVGRGKQPQRTKVGSSSSSASSIAEVDKENLSKVDEAVPMKKVASQESRPTLGTATRANVTTTPFARAPLGEVSTNAPVEDGLGAESQVDAKLVLHASRSPSPPPKTHVERRFVARTEKRPLGAPPSPPTSSPAPFETQSSSPVHPSSSTAFRKPSRLVRGGKGSDEDEDDDDDEGGASSPSPSSPTLDRRAARMHRRPSAEEASQALAVVRIEQMGGDDDAVDLDDDEERDEDVDEDDKGEDEDGSEDEESSEEDNMTPSPSPKKKKAARPPGTGLKVKLKRVQFAARPTSRPTSRASTPRSRTPSQQQQQDGTEKTLTALSMTPLAPLQTHIRTLVSTLAQTYDLEGLLAGAIVFHRTATISATEAVRSVLSSTPGLLRGEVGTEGRHLEHLKILSPGSALQGWQLPNDADWHSVMKGEQIPGAPTGDQPGANALPSKEERERVLELYQRKAWRERLEEVLQTRDCFGIIQRAGKDASGNPLECWYYYDRDNDEDKERAKNLGAFAKPIRGALKTHKPIFWKKSAYGHEAVESGSTGALSQAEQLQQLQPKVPLFEPAPAATESQWGSSGNVLDSFVSASGAKREWQDDEQKAVRPRPTPGATAAAAVWDETQVQEDEKTWDRFGDMDYGAGPSSSASSRPKANKRRKR</sequence>
<dbReference type="InterPro" id="IPR000253">
    <property type="entry name" value="FHA_dom"/>
</dbReference>
<name>A0A316YYZ1_9BASI</name>
<protein>
    <recommendedName>
        <fullName evidence="2">FHA domain-containing protein</fullName>
    </recommendedName>
</protein>
<evidence type="ECO:0000256" key="1">
    <source>
        <dbReference type="SAM" id="MobiDB-lite"/>
    </source>
</evidence>
<dbReference type="GeneID" id="37042722"/>
<feature type="compositionally biased region" description="Pro residues" evidence="1">
    <location>
        <begin position="283"/>
        <end position="292"/>
    </location>
</feature>
<feature type="compositionally biased region" description="Low complexity" evidence="1">
    <location>
        <begin position="337"/>
        <end position="346"/>
    </location>
</feature>
<dbReference type="RefSeq" id="XP_025381464.1">
    <property type="nucleotide sequence ID" value="XM_025520806.1"/>
</dbReference>
<feature type="compositionally biased region" description="Acidic residues" evidence="1">
    <location>
        <begin position="326"/>
        <end position="336"/>
    </location>
</feature>
<proteinExistence type="predicted"/>
<evidence type="ECO:0000259" key="2">
    <source>
        <dbReference type="PROSITE" id="PS50006"/>
    </source>
</evidence>
<gene>
    <name evidence="3" type="ORF">FA10DRAFT_264820</name>
</gene>
<feature type="compositionally biased region" description="Low complexity" evidence="1">
    <location>
        <begin position="300"/>
        <end position="309"/>
    </location>
</feature>
<feature type="domain" description="FHA" evidence="2">
    <location>
        <begin position="54"/>
        <end position="137"/>
    </location>
</feature>
<evidence type="ECO:0000313" key="3">
    <source>
        <dbReference type="EMBL" id="PWN94266.1"/>
    </source>
</evidence>
<feature type="compositionally biased region" description="Polar residues" evidence="1">
    <location>
        <begin position="205"/>
        <end position="220"/>
    </location>
</feature>
<organism evidence="3 4">
    <name type="scientific">Acaromyces ingoldii</name>
    <dbReference type="NCBI Taxonomy" id="215250"/>
    <lineage>
        <taxon>Eukaryota</taxon>
        <taxon>Fungi</taxon>
        <taxon>Dikarya</taxon>
        <taxon>Basidiomycota</taxon>
        <taxon>Ustilaginomycotina</taxon>
        <taxon>Exobasidiomycetes</taxon>
        <taxon>Exobasidiales</taxon>
        <taxon>Cryptobasidiaceae</taxon>
        <taxon>Acaromyces</taxon>
    </lineage>
</organism>
<feature type="region of interest" description="Disordered" evidence="1">
    <location>
        <begin position="200"/>
        <end position="220"/>
    </location>
</feature>
<dbReference type="EMBL" id="KZ819634">
    <property type="protein sequence ID" value="PWN94266.1"/>
    <property type="molecule type" value="Genomic_DNA"/>
</dbReference>
<accession>A0A316YYZ1</accession>
<reference evidence="3 4" key="1">
    <citation type="journal article" date="2018" name="Mol. Biol. Evol.">
        <title>Broad Genomic Sampling Reveals a Smut Pathogenic Ancestry of the Fungal Clade Ustilaginomycotina.</title>
        <authorList>
            <person name="Kijpornyongpan T."/>
            <person name="Mondo S.J."/>
            <person name="Barry K."/>
            <person name="Sandor L."/>
            <person name="Lee J."/>
            <person name="Lipzen A."/>
            <person name="Pangilinan J."/>
            <person name="LaButti K."/>
            <person name="Hainaut M."/>
            <person name="Henrissat B."/>
            <person name="Grigoriev I.V."/>
            <person name="Spatafora J.W."/>
            <person name="Aime M.C."/>
        </authorList>
    </citation>
    <scope>NUCLEOTIDE SEQUENCE [LARGE SCALE GENOMIC DNA]</scope>
    <source>
        <strain evidence="3 4">MCA 4198</strain>
    </source>
</reference>
<dbReference type="AlphaFoldDB" id="A0A316YYZ1"/>
<feature type="compositionally biased region" description="Basic and acidic residues" evidence="1">
    <location>
        <begin position="778"/>
        <end position="788"/>
    </location>
</feature>
<feature type="compositionally biased region" description="Basic and acidic residues" evidence="1">
    <location>
        <begin position="744"/>
        <end position="755"/>
    </location>
</feature>
<feature type="region of interest" description="Disordered" evidence="1">
    <location>
        <begin position="165"/>
        <end position="188"/>
    </location>
</feature>
<feature type="region of interest" description="Disordered" evidence="1">
    <location>
        <begin position="742"/>
        <end position="811"/>
    </location>
</feature>
<feature type="region of interest" description="Disordered" evidence="1">
    <location>
        <begin position="278"/>
        <end position="476"/>
    </location>
</feature>
<dbReference type="OrthoDB" id="5348546at2759"/>
<feature type="region of interest" description="Disordered" evidence="1">
    <location>
        <begin position="1"/>
        <end position="21"/>
    </location>
</feature>
<dbReference type="InParanoid" id="A0A316YYZ1"/>
<dbReference type="PROSITE" id="PS50006">
    <property type="entry name" value="FHA_DOMAIN"/>
    <property type="match status" value="1"/>
</dbReference>
<evidence type="ECO:0000313" key="4">
    <source>
        <dbReference type="Proteomes" id="UP000245768"/>
    </source>
</evidence>
<feature type="compositionally biased region" description="Low complexity" evidence="1">
    <location>
        <begin position="792"/>
        <end position="803"/>
    </location>
</feature>